<dbReference type="RefSeq" id="WP_107072894.1">
    <property type="nucleotide sequence ID" value="NZ_JZKH01000013.1"/>
</dbReference>
<evidence type="ECO:0000256" key="4">
    <source>
        <dbReference type="ARBA" id="ARBA00023002"/>
    </source>
</evidence>
<dbReference type="InterPro" id="IPR002397">
    <property type="entry name" value="Cyt_P450_B"/>
</dbReference>
<name>A0A0F2TJ73_STRR3</name>
<dbReference type="PROSITE" id="PS00086">
    <property type="entry name" value="CYTOCHROME_P450"/>
    <property type="match status" value="1"/>
</dbReference>
<dbReference type="GO" id="GO:0004497">
    <property type="term" value="F:monooxygenase activity"/>
    <property type="evidence" value="ECO:0007669"/>
    <property type="project" value="UniProtKB-KW"/>
</dbReference>
<dbReference type="PRINTS" id="PR00359">
    <property type="entry name" value="BP450"/>
</dbReference>
<keyword evidence="2 7" id="KW-0349">Heme</keyword>
<reference evidence="9 10" key="1">
    <citation type="submission" date="2015-02" db="EMBL/GenBank/DDBJ databases">
        <authorList>
            <person name="Ju K.-S."/>
            <person name="Doroghazi J.R."/>
            <person name="Metcalf W."/>
        </authorList>
    </citation>
    <scope>NUCLEOTIDE SEQUENCE [LARGE SCALE GENOMIC DNA]</scope>
    <source>
        <strain evidence="9 10">ATCC 31215</strain>
    </source>
</reference>
<keyword evidence="6 7" id="KW-0503">Monooxygenase</keyword>
<evidence type="ECO:0000256" key="7">
    <source>
        <dbReference type="RuleBase" id="RU000461"/>
    </source>
</evidence>
<comment type="similarity">
    <text evidence="1 7">Belongs to the cytochrome P450 family.</text>
</comment>
<evidence type="ECO:0000256" key="1">
    <source>
        <dbReference type="ARBA" id="ARBA00010617"/>
    </source>
</evidence>
<dbReference type="InterPro" id="IPR036396">
    <property type="entry name" value="Cyt_P450_sf"/>
</dbReference>
<dbReference type="PATRIC" id="fig|359131.3.peg.1130"/>
<sequence length="406" mass="44006">MTTSPAPARPAVPMPSPHSARCPFDPPPAYLEAAADGPVTRAELPGGDTCWLVTGYAEVRAVLSDHRFSADIRHPALPLLLPGRREILASNPTFLRLDDPEHARLRRMVTGDFLVKRIEALRPGIQQIVETALDRMTEGRSSADLVAEFALPVPSLVICLLLGVPYEDREHFQRLSRTLLSSDSAVADVAAAQQELLDYLGDLADRKRERPEDDILSRLAARDDLTPRQAARTGLLLLIAGHETTANMLALSTALLLGRPAQIARLADPAALPGAVEELLRHLTIVHSGLPRVALEDVELAGTLIRAGEGVLALLSTANRDAAVFGGPDRRPLDEVDLSRDARRHLAFGFGVHQCLGQPLARAELQIALAALFRRLPGLRLAVPAEELEFRADTLIHGMPSLPVAW</sequence>
<dbReference type="GO" id="GO:0016705">
    <property type="term" value="F:oxidoreductase activity, acting on paired donors, with incorporation or reduction of molecular oxygen"/>
    <property type="evidence" value="ECO:0007669"/>
    <property type="project" value="InterPro"/>
</dbReference>
<dbReference type="Proteomes" id="UP000033699">
    <property type="component" value="Unassembled WGS sequence"/>
</dbReference>
<organism evidence="9 10">
    <name type="scientific">Streptomyces rubellomurinus (strain ATCC 31215)</name>
    <dbReference type="NCBI Taxonomy" id="359131"/>
    <lineage>
        <taxon>Bacteria</taxon>
        <taxon>Bacillati</taxon>
        <taxon>Actinomycetota</taxon>
        <taxon>Actinomycetes</taxon>
        <taxon>Kitasatosporales</taxon>
        <taxon>Streptomycetaceae</taxon>
        <taxon>Streptomyces</taxon>
    </lineage>
</organism>
<dbReference type="GO" id="GO:0005506">
    <property type="term" value="F:iron ion binding"/>
    <property type="evidence" value="ECO:0007669"/>
    <property type="project" value="InterPro"/>
</dbReference>
<keyword evidence="5 7" id="KW-0408">Iron</keyword>
<dbReference type="Pfam" id="PF00067">
    <property type="entry name" value="p450"/>
    <property type="match status" value="1"/>
</dbReference>
<keyword evidence="4 7" id="KW-0560">Oxidoreductase</keyword>
<evidence type="ECO:0000313" key="9">
    <source>
        <dbReference type="EMBL" id="KJS62330.1"/>
    </source>
</evidence>
<keyword evidence="3 7" id="KW-0479">Metal-binding</keyword>
<gene>
    <name evidence="9" type="ORF">VM95_08995</name>
</gene>
<proteinExistence type="inferred from homology"/>
<dbReference type="SUPFAM" id="SSF48264">
    <property type="entry name" value="Cytochrome P450"/>
    <property type="match status" value="1"/>
</dbReference>
<dbReference type="GO" id="GO:0020037">
    <property type="term" value="F:heme binding"/>
    <property type="evidence" value="ECO:0007669"/>
    <property type="project" value="InterPro"/>
</dbReference>
<accession>A0A0F2TJ73</accession>
<feature type="region of interest" description="Disordered" evidence="8">
    <location>
        <begin position="1"/>
        <end position="25"/>
    </location>
</feature>
<protein>
    <submittedName>
        <fullName evidence="9">Cytochrome P450</fullName>
    </submittedName>
</protein>
<dbReference type="PRINTS" id="PR00385">
    <property type="entry name" value="P450"/>
</dbReference>
<dbReference type="FunFam" id="1.10.630.10:FF:000018">
    <property type="entry name" value="Cytochrome P450 monooxygenase"/>
    <property type="match status" value="1"/>
</dbReference>
<keyword evidence="10" id="KW-1185">Reference proteome</keyword>
<dbReference type="OrthoDB" id="3664945at2"/>
<dbReference type="InterPro" id="IPR001128">
    <property type="entry name" value="Cyt_P450"/>
</dbReference>
<dbReference type="CDD" id="cd11030">
    <property type="entry name" value="CYP105-like"/>
    <property type="match status" value="1"/>
</dbReference>
<dbReference type="Gene3D" id="1.10.630.10">
    <property type="entry name" value="Cytochrome P450"/>
    <property type="match status" value="1"/>
</dbReference>
<dbReference type="InterPro" id="IPR017972">
    <property type="entry name" value="Cyt_P450_CS"/>
</dbReference>
<dbReference type="AlphaFoldDB" id="A0A0F2TJ73"/>
<evidence type="ECO:0000256" key="6">
    <source>
        <dbReference type="ARBA" id="ARBA00023033"/>
    </source>
</evidence>
<comment type="caution">
    <text evidence="9">The sequence shown here is derived from an EMBL/GenBank/DDBJ whole genome shotgun (WGS) entry which is preliminary data.</text>
</comment>
<evidence type="ECO:0000256" key="5">
    <source>
        <dbReference type="ARBA" id="ARBA00023004"/>
    </source>
</evidence>
<evidence type="ECO:0000256" key="2">
    <source>
        <dbReference type="ARBA" id="ARBA00022617"/>
    </source>
</evidence>
<evidence type="ECO:0000313" key="10">
    <source>
        <dbReference type="Proteomes" id="UP000033699"/>
    </source>
</evidence>
<evidence type="ECO:0000256" key="8">
    <source>
        <dbReference type="SAM" id="MobiDB-lite"/>
    </source>
</evidence>
<feature type="compositionally biased region" description="Pro residues" evidence="8">
    <location>
        <begin position="7"/>
        <end position="16"/>
    </location>
</feature>
<dbReference type="PANTHER" id="PTHR46696:SF1">
    <property type="entry name" value="CYTOCHROME P450 YJIB-RELATED"/>
    <property type="match status" value="1"/>
</dbReference>
<dbReference type="EMBL" id="JZKH01000013">
    <property type="protein sequence ID" value="KJS62330.1"/>
    <property type="molecule type" value="Genomic_DNA"/>
</dbReference>
<evidence type="ECO:0000256" key="3">
    <source>
        <dbReference type="ARBA" id="ARBA00022723"/>
    </source>
</evidence>
<dbReference type="PANTHER" id="PTHR46696">
    <property type="entry name" value="P450, PUTATIVE (EUROFUNG)-RELATED"/>
    <property type="match status" value="1"/>
</dbReference>